<reference evidence="23" key="2">
    <citation type="submission" date="2018-06" db="EMBL/GenBank/DDBJ databases">
        <authorList>
            <consortium name="Pathogen Informatics"/>
        </authorList>
    </citation>
    <scope>NUCLEOTIDE SEQUENCE [LARGE SCALE GENOMIC DNA]</scope>
    <source>
        <strain evidence="23">NCTC10135</strain>
    </source>
</reference>
<keyword evidence="6 18" id="KW-0067">ATP-binding</keyword>
<dbReference type="HAMAP" id="MF_00021">
    <property type="entry name" value="ThiI"/>
    <property type="match status" value="1"/>
</dbReference>
<evidence type="ECO:0000313" key="21">
    <source>
        <dbReference type="EMBL" id="SYV90370.1"/>
    </source>
</evidence>
<comment type="pathway">
    <text evidence="18">Cofactor biosynthesis; thiamine diphosphate biosynthesis.</text>
</comment>
<evidence type="ECO:0000256" key="18">
    <source>
        <dbReference type="HAMAP-Rule" id="MF_00021"/>
    </source>
</evidence>
<dbReference type="Proteomes" id="UP000259864">
    <property type="component" value="Chromosome 1"/>
</dbReference>
<dbReference type="InterPro" id="IPR003720">
    <property type="entry name" value="tRNA_STrfase"/>
</dbReference>
<accession>A0A318U7D1</accession>
<dbReference type="InterPro" id="IPR049961">
    <property type="entry name" value="ThiI_N"/>
</dbReference>
<dbReference type="GO" id="GO:0005829">
    <property type="term" value="C:cytosol"/>
    <property type="evidence" value="ECO:0007669"/>
    <property type="project" value="TreeGrafter"/>
</dbReference>
<feature type="binding site" evidence="18">
    <location>
        <begin position="178"/>
        <end position="179"/>
    </location>
    <ligand>
        <name>ATP</name>
        <dbReference type="ChEBI" id="CHEBI:30616"/>
    </ligand>
</feature>
<evidence type="ECO:0000259" key="19">
    <source>
        <dbReference type="PROSITE" id="PS51165"/>
    </source>
</evidence>
<evidence type="ECO:0000256" key="9">
    <source>
        <dbReference type="ARBA" id="ARBA00050570"/>
    </source>
</evidence>
<dbReference type="InterPro" id="IPR050102">
    <property type="entry name" value="tRNA_sulfurtransferase_ThiI"/>
</dbReference>
<evidence type="ECO:0000256" key="17">
    <source>
        <dbReference type="ARBA" id="ARBA00080570"/>
    </source>
</evidence>
<keyword evidence="7 18" id="KW-0694">RNA-binding</keyword>
<dbReference type="Gene3D" id="3.40.50.620">
    <property type="entry name" value="HUPs"/>
    <property type="match status" value="1"/>
</dbReference>
<dbReference type="SUPFAM" id="SSF143437">
    <property type="entry name" value="THUMP domain-like"/>
    <property type="match status" value="1"/>
</dbReference>
<comment type="catalytic activity">
    <reaction evidence="10 18">
        <text>[ThiS sulfur-carrier protein]-C-terminal Gly-Gly-AMP + S-sulfanyl-L-cysteinyl-[cysteine desulfurase] + AH2 = [ThiS sulfur-carrier protein]-C-terminal-Gly-aminoethanethioate + L-cysteinyl-[cysteine desulfurase] + A + AMP + 2 H(+)</text>
        <dbReference type="Rhea" id="RHEA:43340"/>
        <dbReference type="Rhea" id="RHEA-COMP:12157"/>
        <dbReference type="Rhea" id="RHEA-COMP:12158"/>
        <dbReference type="Rhea" id="RHEA-COMP:12910"/>
        <dbReference type="Rhea" id="RHEA-COMP:19908"/>
        <dbReference type="ChEBI" id="CHEBI:13193"/>
        <dbReference type="ChEBI" id="CHEBI:15378"/>
        <dbReference type="ChEBI" id="CHEBI:17499"/>
        <dbReference type="ChEBI" id="CHEBI:29950"/>
        <dbReference type="ChEBI" id="CHEBI:61963"/>
        <dbReference type="ChEBI" id="CHEBI:90618"/>
        <dbReference type="ChEBI" id="CHEBI:232372"/>
        <dbReference type="ChEBI" id="CHEBI:456215"/>
    </reaction>
</comment>
<dbReference type="KEGG" id="mala:NCTC10135_00894"/>
<evidence type="ECO:0000256" key="7">
    <source>
        <dbReference type="ARBA" id="ARBA00022884"/>
    </source>
</evidence>
<name>A0A318U7D1_9BACT</name>
<dbReference type="InterPro" id="IPR054173">
    <property type="entry name" value="ThiI_fer"/>
</dbReference>
<dbReference type="PROSITE" id="PS51165">
    <property type="entry name" value="THUMP"/>
    <property type="match status" value="1"/>
</dbReference>
<comment type="similarity">
    <text evidence="12 18">Belongs to the ThiI family.</text>
</comment>
<dbReference type="Pfam" id="PF22025">
    <property type="entry name" value="ThiI_fer"/>
    <property type="match status" value="1"/>
</dbReference>
<keyword evidence="8 18" id="KW-0784">Thiamine biosynthesis</keyword>
<dbReference type="PANTHER" id="PTHR43209">
    <property type="entry name" value="TRNA SULFURTRANSFERASE"/>
    <property type="match status" value="1"/>
</dbReference>
<comment type="function">
    <text evidence="11 18">Catalyzes the ATP-dependent transfer of a sulfur to tRNA to produce 4-thiouridine in position 8 of tRNAs, which functions as a near-UV photosensor. Also catalyzes the transfer of sulfur to the sulfur carrier protein ThiS, forming ThiS-thiocarboxylate. This is a step in the synthesis of thiazole, in the thiamine biosynthesis pathway. The sulfur is donated as persulfide by IscS.</text>
</comment>
<keyword evidence="5 18" id="KW-0547">Nucleotide-binding</keyword>
<dbReference type="GO" id="GO:0009229">
    <property type="term" value="P:thiamine diphosphate biosynthetic process"/>
    <property type="evidence" value="ECO:0007669"/>
    <property type="project" value="UniProtKB-UniRule"/>
</dbReference>
<comment type="catalytic activity">
    <reaction evidence="9 18">
        <text>[ThiI sulfur-carrier protein]-S-sulfanyl-L-cysteine + a uridine in tRNA + 2 reduced [2Fe-2S]-[ferredoxin] + ATP + H(+) = [ThiI sulfur-carrier protein]-L-cysteine + a 4-thiouridine in tRNA + 2 oxidized [2Fe-2S]-[ferredoxin] + AMP + diphosphate</text>
        <dbReference type="Rhea" id="RHEA:24176"/>
        <dbReference type="Rhea" id="RHEA-COMP:10000"/>
        <dbReference type="Rhea" id="RHEA-COMP:10001"/>
        <dbReference type="Rhea" id="RHEA-COMP:13337"/>
        <dbReference type="Rhea" id="RHEA-COMP:13338"/>
        <dbReference type="Rhea" id="RHEA-COMP:13339"/>
        <dbReference type="Rhea" id="RHEA-COMP:13340"/>
        <dbReference type="ChEBI" id="CHEBI:15378"/>
        <dbReference type="ChEBI" id="CHEBI:29950"/>
        <dbReference type="ChEBI" id="CHEBI:30616"/>
        <dbReference type="ChEBI" id="CHEBI:33019"/>
        <dbReference type="ChEBI" id="CHEBI:33737"/>
        <dbReference type="ChEBI" id="CHEBI:33738"/>
        <dbReference type="ChEBI" id="CHEBI:61963"/>
        <dbReference type="ChEBI" id="CHEBI:65315"/>
        <dbReference type="ChEBI" id="CHEBI:136798"/>
        <dbReference type="ChEBI" id="CHEBI:456215"/>
        <dbReference type="EC" id="2.8.1.4"/>
    </reaction>
</comment>
<evidence type="ECO:0000256" key="12">
    <source>
        <dbReference type="ARBA" id="ARBA00061472"/>
    </source>
</evidence>
<evidence type="ECO:0000256" key="1">
    <source>
        <dbReference type="ARBA" id="ARBA00004496"/>
    </source>
</evidence>
<dbReference type="GO" id="GO:0005524">
    <property type="term" value="F:ATP binding"/>
    <property type="evidence" value="ECO:0007669"/>
    <property type="project" value="UniProtKB-UniRule"/>
</dbReference>
<feature type="binding site" evidence="18">
    <location>
        <position position="282"/>
    </location>
    <ligand>
        <name>ATP</name>
        <dbReference type="ChEBI" id="CHEBI:30616"/>
    </ligand>
</feature>
<dbReference type="GO" id="GO:0000049">
    <property type="term" value="F:tRNA binding"/>
    <property type="evidence" value="ECO:0007669"/>
    <property type="project" value="UniProtKB-UniRule"/>
</dbReference>
<dbReference type="UniPathway" id="UPA00060"/>
<reference evidence="20 22" key="1">
    <citation type="submission" date="2018-06" db="EMBL/GenBank/DDBJ databases">
        <title>Genomic Encyclopedia of Archaeal and Bacterial Type Strains, Phase II (KMG-II): from individual species to whole genera.</title>
        <authorList>
            <person name="Goeker M."/>
        </authorList>
    </citation>
    <scope>NUCLEOTIDE SEQUENCE [LARGE SCALE GENOMIC DNA]</scope>
    <source>
        <strain evidence="20 22">ATCC 29103</strain>
    </source>
</reference>
<dbReference type="AlphaFoldDB" id="A0A318U7D1"/>
<dbReference type="STRING" id="1188234.MALK_5600"/>
<evidence type="ECO:0000256" key="16">
    <source>
        <dbReference type="ARBA" id="ARBA00077849"/>
    </source>
</evidence>
<dbReference type="GO" id="GO:0002937">
    <property type="term" value="P:tRNA 4-thiouridine biosynthesis"/>
    <property type="evidence" value="ECO:0007669"/>
    <property type="project" value="TreeGrafter"/>
</dbReference>
<dbReference type="GO" id="GO:0052837">
    <property type="term" value="P:thiazole biosynthetic process"/>
    <property type="evidence" value="ECO:0007669"/>
    <property type="project" value="TreeGrafter"/>
</dbReference>
<evidence type="ECO:0000256" key="11">
    <source>
        <dbReference type="ARBA" id="ARBA00058382"/>
    </source>
</evidence>
<dbReference type="InterPro" id="IPR020536">
    <property type="entry name" value="ThiI_AANH"/>
</dbReference>
<dbReference type="NCBIfam" id="TIGR00342">
    <property type="entry name" value="tRNA uracil 4-sulfurtransferase ThiI"/>
    <property type="match status" value="1"/>
</dbReference>
<evidence type="ECO:0000256" key="6">
    <source>
        <dbReference type="ARBA" id="ARBA00022840"/>
    </source>
</evidence>
<dbReference type="InterPro" id="IPR004114">
    <property type="entry name" value="THUMP_dom"/>
</dbReference>
<keyword evidence="4 18" id="KW-0808">Transferase</keyword>
<dbReference type="EMBL" id="QKLP01000008">
    <property type="protein sequence ID" value="PYF42617.1"/>
    <property type="molecule type" value="Genomic_DNA"/>
</dbReference>
<evidence type="ECO:0000313" key="23">
    <source>
        <dbReference type="Proteomes" id="UP000259864"/>
    </source>
</evidence>
<dbReference type="SUPFAM" id="SSF52402">
    <property type="entry name" value="Adenine nucleotide alpha hydrolases-like"/>
    <property type="match status" value="1"/>
</dbReference>
<evidence type="ECO:0000313" key="22">
    <source>
        <dbReference type="Proteomes" id="UP000247715"/>
    </source>
</evidence>
<dbReference type="PANTHER" id="PTHR43209:SF1">
    <property type="entry name" value="TRNA SULFURTRANSFERASE"/>
    <property type="match status" value="1"/>
</dbReference>
<evidence type="ECO:0000256" key="10">
    <source>
        <dbReference type="ARBA" id="ARBA00052330"/>
    </source>
</evidence>
<sequence length="397" mass="45788">MNNVIEEKEILIRYGELTLKGNNKRDFIKQLKNNLEIYIEKNELKIEYDRAFCKYSQKNLEALKYIFGISSYSIVYKTSTNLLDIEKIVEKLAKENNFDSFAIKARRHNKNYPMTSSELNIHFGNFISRNFFNKKVDLMNPDLLIYIEIRDKFSYVFTNYIEGLGGMPVFSSGRVLHLISGGIDSPVAANLLQKRGLKIAFLNFITPPHTDEKTTKKIDEIIALLTKYQGSATLFQVNYTKIMNYIGLVSNQKYKICLMRRSFYRIAEKIANKYGIKAISNGENLAQVASQTLESIYTISEVCNLPIFRPLLSFDKNETIKIAEKIGTMEISIQKACETCELFAPDFPVTKPNREDAKKLENELIYLDKLENEIIDEIEIKKFLLANKKCNVLSTIE</sequence>
<dbReference type="Pfam" id="PF02926">
    <property type="entry name" value="THUMP"/>
    <property type="match status" value="1"/>
</dbReference>
<feature type="binding site" evidence="18">
    <location>
        <position position="291"/>
    </location>
    <ligand>
        <name>ATP</name>
        <dbReference type="ChEBI" id="CHEBI:30616"/>
    </ligand>
</feature>
<dbReference type="EC" id="2.8.1.4" evidence="13 18"/>
<dbReference type="Gene3D" id="3.30.2130.30">
    <property type="match status" value="1"/>
</dbReference>
<evidence type="ECO:0000256" key="8">
    <source>
        <dbReference type="ARBA" id="ARBA00022977"/>
    </source>
</evidence>
<dbReference type="GO" id="GO:0140741">
    <property type="term" value="F:tRNA-uracil-4 sulfurtransferase activity"/>
    <property type="evidence" value="ECO:0007669"/>
    <property type="project" value="UniProtKB-EC"/>
</dbReference>
<dbReference type="GO" id="GO:0009228">
    <property type="term" value="P:thiamine biosynthetic process"/>
    <property type="evidence" value="ECO:0007669"/>
    <property type="project" value="UniProtKB-KW"/>
</dbReference>
<protein>
    <recommendedName>
        <fullName evidence="14 18">Probable tRNA sulfurtransferase</fullName>
        <ecNumber evidence="13 18">2.8.1.4</ecNumber>
    </recommendedName>
    <alternativeName>
        <fullName evidence="15 18">Sulfur carrier protein ThiS sulfurtransferase</fullName>
    </alternativeName>
    <alternativeName>
        <fullName evidence="16 18">Thiamine biosynthesis protein ThiI</fullName>
    </alternativeName>
    <alternativeName>
        <fullName evidence="17 18">tRNA 4-thiouridine synthase</fullName>
    </alternativeName>
</protein>
<dbReference type="GO" id="GO:0004810">
    <property type="term" value="F:CCA tRNA nucleotidyltransferase activity"/>
    <property type="evidence" value="ECO:0007669"/>
    <property type="project" value="InterPro"/>
</dbReference>
<dbReference type="Proteomes" id="UP000247715">
    <property type="component" value="Unassembled WGS sequence"/>
</dbReference>
<evidence type="ECO:0000256" key="13">
    <source>
        <dbReference type="ARBA" id="ARBA00066827"/>
    </source>
</evidence>
<comment type="subcellular location">
    <subcellularLocation>
        <location evidence="1 18">Cytoplasm</location>
    </subcellularLocation>
</comment>
<evidence type="ECO:0000256" key="5">
    <source>
        <dbReference type="ARBA" id="ARBA00022741"/>
    </source>
</evidence>
<organism evidence="20 22">
    <name type="scientific">Metamycoplasma alkalescens</name>
    <dbReference type="NCBI Taxonomy" id="45363"/>
    <lineage>
        <taxon>Bacteria</taxon>
        <taxon>Bacillati</taxon>
        <taxon>Mycoplasmatota</taxon>
        <taxon>Mycoplasmoidales</taxon>
        <taxon>Metamycoplasmataceae</taxon>
        <taxon>Metamycoplasma</taxon>
    </lineage>
</organism>
<dbReference type="RefSeq" id="WP_197712576.1">
    <property type="nucleotide sequence ID" value="NZ_CP190015.1"/>
</dbReference>
<evidence type="ECO:0000256" key="4">
    <source>
        <dbReference type="ARBA" id="ARBA00022679"/>
    </source>
</evidence>
<keyword evidence="3 18" id="KW-0820">tRNA-binding</keyword>
<dbReference type="FunFam" id="3.40.50.620:FF:000053">
    <property type="entry name" value="Probable tRNA sulfurtransferase"/>
    <property type="match status" value="1"/>
</dbReference>
<feature type="domain" description="THUMP" evidence="19">
    <location>
        <begin position="57"/>
        <end position="160"/>
    </location>
</feature>
<dbReference type="CDD" id="cd01712">
    <property type="entry name" value="PPase_ThiI"/>
    <property type="match status" value="1"/>
</dbReference>
<reference evidence="21" key="3">
    <citation type="submission" date="2018-06" db="EMBL/GenBank/DDBJ databases">
        <authorList>
            <consortium name="Pathogen Informatics"/>
            <person name="Doyle S."/>
        </authorList>
    </citation>
    <scope>NUCLEOTIDE SEQUENCE</scope>
    <source>
        <strain evidence="21">NCTC10135</strain>
    </source>
</reference>
<evidence type="ECO:0000256" key="14">
    <source>
        <dbReference type="ARBA" id="ARBA00071867"/>
    </source>
</evidence>
<evidence type="ECO:0000256" key="2">
    <source>
        <dbReference type="ARBA" id="ARBA00022490"/>
    </source>
</evidence>
<evidence type="ECO:0000256" key="15">
    <source>
        <dbReference type="ARBA" id="ARBA00075337"/>
    </source>
</evidence>
<gene>
    <name evidence="18 21" type="primary">thiI</name>
    <name evidence="20" type="ORF">BCF88_10823</name>
    <name evidence="21" type="ORF">NCTC10135_00894</name>
</gene>
<keyword evidence="2 18" id="KW-0963">Cytoplasm</keyword>
<dbReference type="InterPro" id="IPR049962">
    <property type="entry name" value="THUMP_ThiI"/>
</dbReference>
<evidence type="ECO:0000313" key="20">
    <source>
        <dbReference type="EMBL" id="PYF42617.1"/>
    </source>
</evidence>
<dbReference type="EMBL" id="LS991949">
    <property type="protein sequence ID" value="SYV90370.1"/>
    <property type="molecule type" value="Genomic_DNA"/>
</dbReference>
<dbReference type="Pfam" id="PF02568">
    <property type="entry name" value="ThiI"/>
    <property type="match status" value="1"/>
</dbReference>
<dbReference type="CDD" id="cd11716">
    <property type="entry name" value="THUMP_ThiI"/>
    <property type="match status" value="1"/>
</dbReference>
<feature type="binding site" evidence="18">
    <location>
        <begin position="203"/>
        <end position="204"/>
    </location>
    <ligand>
        <name>ATP</name>
        <dbReference type="ChEBI" id="CHEBI:30616"/>
    </ligand>
</feature>
<proteinExistence type="inferred from homology"/>
<evidence type="ECO:0000256" key="3">
    <source>
        <dbReference type="ARBA" id="ARBA00022555"/>
    </source>
</evidence>
<feature type="binding site" evidence="18">
    <location>
        <position position="260"/>
    </location>
    <ligand>
        <name>ATP</name>
        <dbReference type="ChEBI" id="CHEBI:30616"/>
    </ligand>
</feature>
<dbReference type="InterPro" id="IPR014729">
    <property type="entry name" value="Rossmann-like_a/b/a_fold"/>
</dbReference>
<dbReference type="SMART" id="SM00981">
    <property type="entry name" value="THUMP"/>
    <property type="match status" value="1"/>
</dbReference>